<dbReference type="EMBL" id="KB097143">
    <property type="protein sequence ID" value="ESN98803.1"/>
    <property type="molecule type" value="Genomic_DNA"/>
</dbReference>
<dbReference type="PROSITE" id="PS50089">
    <property type="entry name" value="ZF_RING_2"/>
    <property type="match status" value="1"/>
</dbReference>
<sequence>FKTAKVLECMHTFCEECLTRHFNSVNSSRLVMTTNFPCPTCRKTIYIPNKGISAFPTDLKIKQILEFIE</sequence>
<evidence type="ECO:0000256" key="1">
    <source>
        <dbReference type="ARBA" id="ARBA00022723"/>
    </source>
</evidence>
<dbReference type="HOGENOM" id="CLU_013137_20_0_1"/>
<dbReference type="PROSITE" id="PS00518">
    <property type="entry name" value="ZF_RING_1"/>
    <property type="match status" value="1"/>
</dbReference>
<evidence type="ECO:0000313" key="8">
    <source>
        <dbReference type="Proteomes" id="UP000015101"/>
    </source>
</evidence>
<keyword evidence="1" id="KW-0479">Metal-binding</keyword>
<dbReference type="CTD" id="20197159"/>
<dbReference type="SUPFAM" id="SSF57850">
    <property type="entry name" value="RING/U-box"/>
    <property type="match status" value="1"/>
</dbReference>
<dbReference type="GeneID" id="20197159"/>
<dbReference type="STRING" id="6412.T1EKQ9"/>
<dbReference type="AlphaFoldDB" id="T1EKQ9"/>
<dbReference type="InterPro" id="IPR047153">
    <property type="entry name" value="TRIM45/56/19-like"/>
</dbReference>
<evidence type="ECO:0000256" key="3">
    <source>
        <dbReference type="ARBA" id="ARBA00022833"/>
    </source>
</evidence>
<keyword evidence="2 4" id="KW-0863">Zinc-finger</keyword>
<keyword evidence="3" id="KW-0862">Zinc</keyword>
<feature type="domain" description="RING-type" evidence="5">
    <location>
        <begin position="6"/>
        <end position="42"/>
    </location>
</feature>
<evidence type="ECO:0000259" key="5">
    <source>
        <dbReference type="PROSITE" id="PS50089"/>
    </source>
</evidence>
<proteinExistence type="predicted"/>
<reference evidence="6 8" key="2">
    <citation type="journal article" date="2013" name="Nature">
        <title>Insights into bilaterian evolution from three spiralian genomes.</title>
        <authorList>
            <person name="Simakov O."/>
            <person name="Marletaz F."/>
            <person name="Cho S.J."/>
            <person name="Edsinger-Gonzales E."/>
            <person name="Havlak P."/>
            <person name="Hellsten U."/>
            <person name="Kuo D.H."/>
            <person name="Larsson T."/>
            <person name="Lv J."/>
            <person name="Arendt D."/>
            <person name="Savage R."/>
            <person name="Osoegawa K."/>
            <person name="de Jong P."/>
            <person name="Grimwood J."/>
            <person name="Chapman J.A."/>
            <person name="Shapiro H."/>
            <person name="Aerts A."/>
            <person name="Otillar R.P."/>
            <person name="Terry A.Y."/>
            <person name="Boore J.L."/>
            <person name="Grigoriev I.V."/>
            <person name="Lindberg D.R."/>
            <person name="Seaver E.C."/>
            <person name="Weisblat D.A."/>
            <person name="Putnam N.H."/>
            <person name="Rokhsar D.S."/>
        </authorList>
    </citation>
    <scope>NUCLEOTIDE SEQUENCE</scope>
</reference>
<dbReference type="KEGG" id="hro:HELRODRAFT_152326"/>
<evidence type="ECO:0000256" key="4">
    <source>
        <dbReference type="PROSITE-ProRule" id="PRU00175"/>
    </source>
</evidence>
<dbReference type="GO" id="GO:0008270">
    <property type="term" value="F:zinc ion binding"/>
    <property type="evidence" value="ECO:0007669"/>
    <property type="project" value="UniProtKB-KW"/>
</dbReference>
<evidence type="ECO:0000256" key="2">
    <source>
        <dbReference type="ARBA" id="ARBA00022771"/>
    </source>
</evidence>
<dbReference type="PANTHER" id="PTHR25462:SF305">
    <property type="entry name" value="RING-TYPE DOMAIN-CONTAINING PROTEIN"/>
    <property type="match status" value="1"/>
</dbReference>
<dbReference type="Proteomes" id="UP000015101">
    <property type="component" value="Unassembled WGS sequence"/>
</dbReference>
<reference evidence="7" key="3">
    <citation type="submission" date="2015-06" db="UniProtKB">
        <authorList>
            <consortium name="EnsemblMetazoa"/>
        </authorList>
    </citation>
    <scope>IDENTIFICATION</scope>
</reference>
<dbReference type="EMBL" id="AMQM01001057">
    <property type="status" value="NOT_ANNOTATED_CDS"/>
    <property type="molecule type" value="Genomic_DNA"/>
</dbReference>
<protein>
    <recommendedName>
        <fullName evidence="5">RING-type domain-containing protein</fullName>
    </recommendedName>
</protein>
<evidence type="ECO:0000313" key="7">
    <source>
        <dbReference type="EnsemblMetazoa" id="HelroP152326"/>
    </source>
</evidence>
<dbReference type="EnsemblMetazoa" id="HelroT152326">
    <property type="protein sequence ID" value="HelroP152326"/>
    <property type="gene ID" value="HelroG152326"/>
</dbReference>
<dbReference type="InterPro" id="IPR013083">
    <property type="entry name" value="Znf_RING/FYVE/PHD"/>
</dbReference>
<accession>T1EKQ9</accession>
<reference evidence="8" key="1">
    <citation type="submission" date="2012-12" db="EMBL/GenBank/DDBJ databases">
        <authorList>
            <person name="Hellsten U."/>
            <person name="Grimwood J."/>
            <person name="Chapman J.A."/>
            <person name="Shapiro H."/>
            <person name="Aerts A."/>
            <person name="Otillar R.P."/>
            <person name="Terry A.Y."/>
            <person name="Boore J.L."/>
            <person name="Simakov O."/>
            <person name="Marletaz F."/>
            <person name="Cho S.-J."/>
            <person name="Edsinger-Gonzales E."/>
            <person name="Havlak P."/>
            <person name="Kuo D.-H."/>
            <person name="Larsson T."/>
            <person name="Lv J."/>
            <person name="Arendt D."/>
            <person name="Savage R."/>
            <person name="Osoegawa K."/>
            <person name="de Jong P."/>
            <person name="Lindberg D.R."/>
            <person name="Seaver E.C."/>
            <person name="Weisblat D.A."/>
            <person name="Putnam N.H."/>
            <person name="Grigoriev I.V."/>
            <person name="Rokhsar D.S."/>
        </authorList>
    </citation>
    <scope>NUCLEOTIDE SEQUENCE</scope>
</reference>
<dbReference type="Pfam" id="PF00097">
    <property type="entry name" value="zf-C3HC4"/>
    <property type="match status" value="1"/>
</dbReference>
<dbReference type="Gene3D" id="3.30.40.10">
    <property type="entry name" value="Zinc/RING finger domain, C3HC4 (zinc finger)"/>
    <property type="match status" value="1"/>
</dbReference>
<dbReference type="InterPro" id="IPR018957">
    <property type="entry name" value="Znf_C3HC4_RING-type"/>
</dbReference>
<dbReference type="RefSeq" id="XP_009022768.1">
    <property type="nucleotide sequence ID" value="XM_009024520.1"/>
</dbReference>
<dbReference type="InterPro" id="IPR001841">
    <property type="entry name" value="Znf_RING"/>
</dbReference>
<evidence type="ECO:0000313" key="6">
    <source>
        <dbReference type="EMBL" id="ESN98803.1"/>
    </source>
</evidence>
<keyword evidence="8" id="KW-1185">Reference proteome</keyword>
<dbReference type="OrthoDB" id="342730at2759"/>
<dbReference type="PANTHER" id="PTHR25462">
    <property type="entry name" value="BONUS, ISOFORM C-RELATED"/>
    <property type="match status" value="1"/>
</dbReference>
<organism evidence="7 8">
    <name type="scientific">Helobdella robusta</name>
    <name type="common">Californian leech</name>
    <dbReference type="NCBI Taxonomy" id="6412"/>
    <lineage>
        <taxon>Eukaryota</taxon>
        <taxon>Metazoa</taxon>
        <taxon>Spiralia</taxon>
        <taxon>Lophotrochozoa</taxon>
        <taxon>Annelida</taxon>
        <taxon>Clitellata</taxon>
        <taxon>Hirudinea</taxon>
        <taxon>Rhynchobdellida</taxon>
        <taxon>Glossiphoniidae</taxon>
        <taxon>Helobdella</taxon>
    </lineage>
</organism>
<dbReference type="InterPro" id="IPR017907">
    <property type="entry name" value="Znf_RING_CS"/>
</dbReference>
<gene>
    <name evidence="7" type="primary">20197159</name>
    <name evidence="6" type="ORF">HELRODRAFT_152326</name>
</gene>
<dbReference type="InParanoid" id="T1EKQ9"/>
<name>T1EKQ9_HELRO</name>